<feature type="domain" description="Type I restriction modification DNA specificity" evidence="4">
    <location>
        <begin position="68"/>
        <end position="199"/>
    </location>
</feature>
<evidence type="ECO:0000256" key="3">
    <source>
        <dbReference type="ARBA" id="ARBA00023125"/>
    </source>
</evidence>
<evidence type="ECO:0000259" key="4">
    <source>
        <dbReference type="Pfam" id="PF01420"/>
    </source>
</evidence>
<dbReference type="GO" id="GO:0004519">
    <property type="term" value="F:endonuclease activity"/>
    <property type="evidence" value="ECO:0007669"/>
    <property type="project" value="UniProtKB-KW"/>
</dbReference>
<evidence type="ECO:0000313" key="6">
    <source>
        <dbReference type="Proteomes" id="UP000614216"/>
    </source>
</evidence>
<evidence type="ECO:0000256" key="2">
    <source>
        <dbReference type="ARBA" id="ARBA00022747"/>
    </source>
</evidence>
<organism evidence="5 6">
    <name type="scientific">Fulvivirga marina</name>
    <dbReference type="NCBI Taxonomy" id="2494733"/>
    <lineage>
        <taxon>Bacteria</taxon>
        <taxon>Pseudomonadati</taxon>
        <taxon>Bacteroidota</taxon>
        <taxon>Cytophagia</taxon>
        <taxon>Cytophagales</taxon>
        <taxon>Fulvivirgaceae</taxon>
        <taxon>Fulvivirga</taxon>
    </lineage>
</organism>
<keyword evidence="5" id="KW-0378">Hydrolase</keyword>
<evidence type="ECO:0000313" key="5">
    <source>
        <dbReference type="EMBL" id="MBL6444702.1"/>
    </source>
</evidence>
<dbReference type="InterPro" id="IPR044946">
    <property type="entry name" value="Restrct_endonuc_typeI_TRD_sf"/>
</dbReference>
<dbReference type="PANTHER" id="PTHR30408">
    <property type="entry name" value="TYPE-1 RESTRICTION ENZYME ECOKI SPECIFICITY PROTEIN"/>
    <property type="match status" value="1"/>
</dbReference>
<keyword evidence="3" id="KW-0238">DNA-binding</keyword>
<evidence type="ECO:0000256" key="1">
    <source>
        <dbReference type="ARBA" id="ARBA00010923"/>
    </source>
</evidence>
<comment type="caution">
    <text evidence="5">The sequence shown here is derived from an EMBL/GenBank/DDBJ whole genome shotgun (WGS) entry which is preliminary data.</text>
</comment>
<reference evidence="5" key="1">
    <citation type="submission" date="2021-01" db="EMBL/GenBank/DDBJ databases">
        <title>Fulvivirga kasyanovii gen. nov., sp nov., a novel member of the phylum Bacteroidetes isolated from seawater in a mussel farm.</title>
        <authorList>
            <person name="Zhao L.-H."/>
            <person name="Wang Z.-J."/>
        </authorList>
    </citation>
    <scope>NUCLEOTIDE SEQUENCE</scope>
    <source>
        <strain evidence="5">29W222</strain>
    </source>
</reference>
<dbReference type="InterPro" id="IPR000055">
    <property type="entry name" value="Restrct_endonuc_typeI_TRD"/>
</dbReference>
<dbReference type="Gene3D" id="3.90.220.20">
    <property type="entry name" value="DNA methylase specificity domains"/>
    <property type="match status" value="2"/>
</dbReference>
<sequence>MKSVKVKKNWLVNSGVRFDASYHLSDGVKTKWIIDNFCPYPKTTIEKESKELYKGNIHKRVYVDSPTNGNQFYSASDLFKQDLDSGKFVSKKYSPHLKELELKKDWILITRSGTLGKVVCTTSDHEGKTGTDDLVRINPKENKIKRGVLYALLSSKFGYGLLTQSSYGGVVKHIEPDHVGSIEIPIFPDKNQFEIDQLVKDSLNSRVEANKLLKTAHAYFDEILSLNTPLPKTYQKFSSELSLFHNRLDASFNIYKKELDAVVKNCGYSFTKFENHIESIFIPNRGKRVYVKHGLKYLSTTDLFSINPLRINKYLSFKMNGIETLQVKKNWILIARSGQEILGSTFLVGDSINKLGVNEHALRVIVDESEAHYIYGFLSSSFGKSYLRAGIFGSAILTINDDYIKELLIPELDNGKKAKVKALVSKATELLDQAIINENKAIELVENEIESWQKS</sequence>
<protein>
    <submittedName>
        <fullName evidence="5">Restriction endonuclease subunit S</fullName>
    </submittedName>
</protein>
<keyword evidence="2" id="KW-0680">Restriction system</keyword>
<dbReference type="GO" id="GO:0009307">
    <property type="term" value="P:DNA restriction-modification system"/>
    <property type="evidence" value="ECO:0007669"/>
    <property type="project" value="UniProtKB-KW"/>
</dbReference>
<dbReference type="Proteomes" id="UP000614216">
    <property type="component" value="Unassembled WGS sequence"/>
</dbReference>
<gene>
    <name evidence="5" type="ORF">JMN32_00170</name>
</gene>
<keyword evidence="5" id="KW-0540">Nuclease</keyword>
<dbReference type="AlphaFoldDB" id="A0A937FUI4"/>
<proteinExistence type="inferred from homology"/>
<dbReference type="SUPFAM" id="SSF116734">
    <property type="entry name" value="DNA methylase specificity domain"/>
    <property type="match status" value="2"/>
</dbReference>
<dbReference type="InterPro" id="IPR052021">
    <property type="entry name" value="Type-I_RS_S_subunit"/>
</dbReference>
<keyword evidence="5" id="KW-0255">Endonuclease</keyword>
<keyword evidence="6" id="KW-1185">Reference proteome</keyword>
<accession>A0A937FUI4</accession>
<dbReference type="NCBIfam" id="NF047740">
    <property type="entry name" value="antiphage_MADS5"/>
    <property type="match status" value="1"/>
</dbReference>
<dbReference type="Pfam" id="PF01420">
    <property type="entry name" value="Methylase_S"/>
    <property type="match status" value="1"/>
</dbReference>
<name>A0A937FUI4_9BACT</name>
<dbReference type="PANTHER" id="PTHR30408:SF12">
    <property type="entry name" value="TYPE I RESTRICTION ENZYME MJAVIII SPECIFICITY SUBUNIT"/>
    <property type="match status" value="1"/>
</dbReference>
<dbReference type="RefSeq" id="WP_202854247.1">
    <property type="nucleotide sequence ID" value="NZ_JAEUGD010000001.1"/>
</dbReference>
<dbReference type="GO" id="GO:0003677">
    <property type="term" value="F:DNA binding"/>
    <property type="evidence" value="ECO:0007669"/>
    <property type="project" value="UniProtKB-KW"/>
</dbReference>
<comment type="similarity">
    <text evidence="1">Belongs to the type-I restriction system S methylase family.</text>
</comment>
<dbReference type="EMBL" id="JAEUGD010000001">
    <property type="protein sequence ID" value="MBL6444702.1"/>
    <property type="molecule type" value="Genomic_DNA"/>
</dbReference>